<evidence type="ECO:0000313" key="8">
    <source>
        <dbReference type="Proteomes" id="UP000835052"/>
    </source>
</evidence>
<feature type="transmembrane region" description="Helical" evidence="5">
    <location>
        <begin position="218"/>
        <end position="239"/>
    </location>
</feature>
<dbReference type="PANTHER" id="PTHR23360:SF15">
    <property type="entry name" value="G-PROTEIN COUPLED RECEPTORS FAMILY 1 PROFILE DOMAIN-CONTAINING PROTEIN"/>
    <property type="match status" value="1"/>
</dbReference>
<dbReference type="InterPro" id="IPR017452">
    <property type="entry name" value="GPCR_Rhodpsn_7TM"/>
</dbReference>
<feature type="transmembrane region" description="Helical" evidence="5">
    <location>
        <begin position="119"/>
        <end position="141"/>
    </location>
</feature>
<feature type="transmembrane region" description="Helical" evidence="5">
    <location>
        <begin position="12"/>
        <end position="31"/>
    </location>
</feature>
<dbReference type="OrthoDB" id="9975554at2759"/>
<keyword evidence="3 5" id="KW-1133">Transmembrane helix</keyword>
<evidence type="ECO:0000256" key="5">
    <source>
        <dbReference type="SAM" id="Phobius"/>
    </source>
</evidence>
<dbReference type="PROSITE" id="PS50262">
    <property type="entry name" value="G_PROTEIN_RECEP_F1_2"/>
    <property type="match status" value="1"/>
</dbReference>
<evidence type="ECO:0000256" key="1">
    <source>
        <dbReference type="ARBA" id="ARBA00004370"/>
    </source>
</evidence>
<evidence type="ECO:0000256" key="3">
    <source>
        <dbReference type="ARBA" id="ARBA00022989"/>
    </source>
</evidence>
<dbReference type="Gene3D" id="1.20.1070.10">
    <property type="entry name" value="Rhodopsin 7-helix transmembrane proteins"/>
    <property type="match status" value="1"/>
</dbReference>
<dbReference type="SUPFAM" id="SSF81321">
    <property type="entry name" value="Family A G protein-coupled receptor-like"/>
    <property type="match status" value="1"/>
</dbReference>
<dbReference type="InterPro" id="IPR000276">
    <property type="entry name" value="GPCR_Rhodpsn"/>
</dbReference>
<organism evidence="7 8">
    <name type="scientific">Caenorhabditis auriculariae</name>
    <dbReference type="NCBI Taxonomy" id="2777116"/>
    <lineage>
        <taxon>Eukaryota</taxon>
        <taxon>Metazoa</taxon>
        <taxon>Ecdysozoa</taxon>
        <taxon>Nematoda</taxon>
        <taxon>Chromadorea</taxon>
        <taxon>Rhabditida</taxon>
        <taxon>Rhabditina</taxon>
        <taxon>Rhabditomorpha</taxon>
        <taxon>Rhabditoidea</taxon>
        <taxon>Rhabditidae</taxon>
        <taxon>Peloderinae</taxon>
        <taxon>Caenorhabditis</taxon>
    </lineage>
</organism>
<feature type="transmembrane region" description="Helical" evidence="5">
    <location>
        <begin position="82"/>
        <end position="107"/>
    </location>
</feature>
<evidence type="ECO:0000313" key="7">
    <source>
        <dbReference type="EMBL" id="CAD6186867.1"/>
    </source>
</evidence>
<feature type="transmembrane region" description="Helical" evidence="5">
    <location>
        <begin position="161"/>
        <end position="187"/>
    </location>
</feature>
<dbReference type="GO" id="GO:0004930">
    <property type="term" value="F:G protein-coupled receptor activity"/>
    <property type="evidence" value="ECO:0007669"/>
    <property type="project" value="InterPro"/>
</dbReference>
<dbReference type="PANTHER" id="PTHR23360">
    <property type="entry name" value="G-PROTEIN COUPLED RECEPTORS FAMILY 1 PROFILE DOMAIN-CONTAINING PROTEIN-RELATED"/>
    <property type="match status" value="1"/>
</dbReference>
<dbReference type="Proteomes" id="UP000835052">
    <property type="component" value="Unassembled WGS sequence"/>
</dbReference>
<sequence length="306" mass="35408">MEDGEELVEAVVSILIIFGLFGNANVVFAIARNKELRTKSGCLVFVLSVSHLVCIFSEMIGLTLRLRFRPMSRRKCFEYNAAYVFCIMFQSALFLAITVDLALSILCPIRHRLWNKYRYVATLCLPPFIYASVCCLVGFVFMNDEITPTCIPVTATLPEIYISISSVNVFCNLGTIFLTGTSIYIFMHRERPRQSSRRSYSTASNDSHEKNKIFRSTFYLMTVYIASWVLACFLFEFFISYYDAEVAAREYLPYLILIAMPTYCQTYFVTFARSPRYRRVYLRQLRSLTRGRHFPPRPDWKPAAAL</sequence>
<keyword evidence="2 5" id="KW-0812">Transmembrane</keyword>
<feature type="domain" description="G-protein coupled receptors family 1 profile" evidence="6">
    <location>
        <begin position="22"/>
        <end position="229"/>
    </location>
</feature>
<dbReference type="CDD" id="cd00637">
    <property type="entry name" value="7tm_classA_rhodopsin-like"/>
    <property type="match status" value="1"/>
</dbReference>
<dbReference type="InterPro" id="IPR047130">
    <property type="entry name" value="7TM_GPCR_Srsx_nematod"/>
</dbReference>
<name>A0A8S1GT88_9PELO</name>
<comment type="subcellular location">
    <subcellularLocation>
        <location evidence="1">Membrane</location>
    </subcellularLocation>
</comment>
<feature type="transmembrane region" description="Helical" evidence="5">
    <location>
        <begin position="251"/>
        <end position="272"/>
    </location>
</feature>
<keyword evidence="8" id="KW-1185">Reference proteome</keyword>
<comment type="caution">
    <text evidence="7">The sequence shown here is derived from an EMBL/GenBank/DDBJ whole genome shotgun (WGS) entry which is preliminary data.</text>
</comment>
<reference evidence="7" key="1">
    <citation type="submission" date="2020-10" db="EMBL/GenBank/DDBJ databases">
        <authorList>
            <person name="Kikuchi T."/>
        </authorList>
    </citation>
    <scope>NUCLEOTIDE SEQUENCE</scope>
    <source>
        <strain evidence="7">NKZ352</strain>
    </source>
</reference>
<keyword evidence="4 5" id="KW-0472">Membrane</keyword>
<dbReference type="Pfam" id="PF10320">
    <property type="entry name" value="7TM_GPCR_Srsx"/>
    <property type="match status" value="1"/>
</dbReference>
<accession>A0A8S1GT88</accession>
<evidence type="ECO:0000259" key="6">
    <source>
        <dbReference type="PROSITE" id="PS50262"/>
    </source>
</evidence>
<dbReference type="GO" id="GO:0016020">
    <property type="term" value="C:membrane"/>
    <property type="evidence" value="ECO:0007669"/>
    <property type="project" value="UniProtKB-SubCell"/>
</dbReference>
<evidence type="ECO:0000256" key="2">
    <source>
        <dbReference type="ARBA" id="ARBA00022692"/>
    </source>
</evidence>
<gene>
    <name evidence="7" type="ORF">CAUJ_LOCUS2786</name>
</gene>
<dbReference type="SMART" id="SM01381">
    <property type="entry name" value="7TM_GPCR_Srsx"/>
    <property type="match status" value="1"/>
</dbReference>
<proteinExistence type="predicted"/>
<evidence type="ECO:0000256" key="4">
    <source>
        <dbReference type="ARBA" id="ARBA00023136"/>
    </source>
</evidence>
<protein>
    <recommendedName>
        <fullName evidence="6">G-protein coupled receptors family 1 profile domain-containing protein</fullName>
    </recommendedName>
</protein>
<dbReference type="InterPro" id="IPR019424">
    <property type="entry name" value="7TM_GPCR_Srsx"/>
</dbReference>
<dbReference type="EMBL" id="CAJGYM010000005">
    <property type="protein sequence ID" value="CAD6186867.1"/>
    <property type="molecule type" value="Genomic_DNA"/>
</dbReference>
<dbReference type="AlphaFoldDB" id="A0A8S1GT88"/>
<feature type="transmembrane region" description="Helical" evidence="5">
    <location>
        <begin position="43"/>
        <end position="62"/>
    </location>
</feature>